<reference evidence="2 3" key="1">
    <citation type="submission" date="2022-10" db="EMBL/GenBank/DDBJ databases">
        <title>Draft genome assembly of moderately radiation resistant bacterium Metabacillus halosaccharovorans.</title>
        <authorList>
            <person name="Pal S."/>
            <person name="Gopinathan A."/>
        </authorList>
    </citation>
    <scope>NUCLEOTIDE SEQUENCE [LARGE SCALE GENOMIC DNA]</scope>
    <source>
        <strain evidence="2 3">VITHBRA001</strain>
    </source>
</reference>
<dbReference type="InterPro" id="IPR001387">
    <property type="entry name" value="Cro/C1-type_HTH"/>
</dbReference>
<evidence type="ECO:0000259" key="1">
    <source>
        <dbReference type="PROSITE" id="PS50943"/>
    </source>
</evidence>
<name>A0ABT3DGZ6_9BACI</name>
<sequence>MSNKPYSLHNINLEMRDVRIQTGFSQVALGKAINRTQKQISEIENGLIEPSPELAIKWFTALGAFEHVDLVHYIYNLHPLAAAPVDPRLNEDLGRAILNLKQQIKHALDSIENIEDWMAELRPGKITEVPMKDFKEIYDLGPGMRTTLYALNREFGIDLKSLSDKWTRKSLSTSVAMPRYEERKLVNI</sequence>
<dbReference type="Pfam" id="PF01381">
    <property type="entry name" value="HTH_3"/>
    <property type="match status" value="1"/>
</dbReference>
<evidence type="ECO:0000313" key="2">
    <source>
        <dbReference type="EMBL" id="MCV9886271.1"/>
    </source>
</evidence>
<dbReference type="PROSITE" id="PS50943">
    <property type="entry name" value="HTH_CROC1"/>
    <property type="match status" value="1"/>
</dbReference>
<proteinExistence type="predicted"/>
<feature type="domain" description="HTH cro/C1-type" evidence="1">
    <location>
        <begin position="15"/>
        <end position="70"/>
    </location>
</feature>
<dbReference type="RefSeq" id="WP_264142897.1">
    <property type="nucleotide sequence ID" value="NZ_JAOYEY010000036.1"/>
</dbReference>
<comment type="caution">
    <text evidence="2">The sequence shown here is derived from an EMBL/GenBank/DDBJ whole genome shotgun (WGS) entry which is preliminary data.</text>
</comment>
<organism evidence="2 3">
    <name type="scientific">Metabacillus halosaccharovorans</name>
    <dbReference type="NCBI Taxonomy" id="930124"/>
    <lineage>
        <taxon>Bacteria</taxon>
        <taxon>Bacillati</taxon>
        <taxon>Bacillota</taxon>
        <taxon>Bacilli</taxon>
        <taxon>Bacillales</taxon>
        <taxon>Bacillaceae</taxon>
        <taxon>Metabacillus</taxon>
    </lineage>
</organism>
<dbReference type="InterPro" id="IPR010982">
    <property type="entry name" value="Lambda_DNA-bd_dom_sf"/>
</dbReference>
<dbReference type="SMART" id="SM00530">
    <property type="entry name" value="HTH_XRE"/>
    <property type="match status" value="1"/>
</dbReference>
<gene>
    <name evidence="2" type="ORF">OIH86_11430</name>
</gene>
<dbReference type="EMBL" id="JAOYEY010000036">
    <property type="protein sequence ID" value="MCV9886271.1"/>
    <property type="molecule type" value="Genomic_DNA"/>
</dbReference>
<protein>
    <submittedName>
        <fullName evidence="2">Helix-turn-helix domain-containing protein</fullName>
    </submittedName>
</protein>
<accession>A0ABT3DGZ6</accession>
<dbReference type="Gene3D" id="1.10.260.40">
    <property type="entry name" value="lambda repressor-like DNA-binding domains"/>
    <property type="match status" value="1"/>
</dbReference>
<dbReference type="CDD" id="cd00093">
    <property type="entry name" value="HTH_XRE"/>
    <property type="match status" value="1"/>
</dbReference>
<dbReference type="SUPFAM" id="SSF47413">
    <property type="entry name" value="lambda repressor-like DNA-binding domains"/>
    <property type="match status" value="1"/>
</dbReference>
<keyword evidence="3" id="KW-1185">Reference proteome</keyword>
<dbReference type="Proteomes" id="UP001526147">
    <property type="component" value="Unassembled WGS sequence"/>
</dbReference>
<evidence type="ECO:0000313" key="3">
    <source>
        <dbReference type="Proteomes" id="UP001526147"/>
    </source>
</evidence>